<evidence type="ECO:0000256" key="1">
    <source>
        <dbReference type="SAM" id="Phobius"/>
    </source>
</evidence>
<evidence type="ECO:0000313" key="3">
    <source>
        <dbReference type="Proteomes" id="UP000688137"/>
    </source>
</evidence>
<name>A0A8S1QFF6_PARPR</name>
<protein>
    <submittedName>
        <fullName evidence="2">Uncharacterized protein</fullName>
    </submittedName>
</protein>
<dbReference type="Proteomes" id="UP000688137">
    <property type="component" value="Unassembled WGS sequence"/>
</dbReference>
<comment type="caution">
    <text evidence="2">The sequence shown here is derived from an EMBL/GenBank/DDBJ whole genome shotgun (WGS) entry which is preliminary data.</text>
</comment>
<feature type="transmembrane region" description="Helical" evidence="1">
    <location>
        <begin position="72"/>
        <end position="94"/>
    </location>
</feature>
<keyword evidence="1" id="KW-1133">Transmembrane helix</keyword>
<sequence length="139" mass="15136">MSFFGKVFLLTALAGYSYLLLTDATLGKQFDTKYANFQQQALVKQYIPADVFQHVPALLAKQIVGGLLTSTVLLFICGGFVVFPVLGLLLQIVIQSNPLFSNDHVTQVECFKLTALIGGLLIWASSNCCSKQATKAKTE</sequence>
<dbReference type="AlphaFoldDB" id="A0A8S1QFF6"/>
<dbReference type="EMBL" id="CAJJDM010000166">
    <property type="protein sequence ID" value="CAD8114658.1"/>
    <property type="molecule type" value="Genomic_DNA"/>
</dbReference>
<reference evidence="2" key="1">
    <citation type="submission" date="2021-01" db="EMBL/GenBank/DDBJ databases">
        <authorList>
            <consortium name="Genoscope - CEA"/>
            <person name="William W."/>
        </authorList>
    </citation>
    <scope>NUCLEOTIDE SEQUENCE</scope>
</reference>
<keyword evidence="1" id="KW-0812">Transmembrane</keyword>
<keyword evidence="1" id="KW-0472">Membrane</keyword>
<organism evidence="2 3">
    <name type="scientific">Paramecium primaurelia</name>
    <dbReference type="NCBI Taxonomy" id="5886"/>
    <lineage>
        <taxon>Eukaryota</taxon>
        <taxon>Sar</taxon>
        <taxon>Alveolata</taxon>
        <taxon>Ciliophora</taxon>
        <taxon>Intramacronucleata</taxon>
        <taxon>Oligohymenophorea</taxon>
        <taxon>Peniculida</taxon>
        <taxon>Parameciidae</taxon>
        <taxon>Paramecium</taxon>
    </lineage>
</organism>
<accession>A0A8S1QFF6</accession>
<gene>
    <name evidence="2" type="ORF">PPRIM_AZ9-3.1.T1610008</name>
</gene>
<proteinExistence type="predicted"/>
<evidence type="ECO:0000313" key="2">
    <source>
        <dbReference type="EMBL" id="CAD8114658.1"/>
    </source>
</evidence>
<keyword evidence="3" id="KW-1185">Reference proteome</keyword>